<dbReference type="AlphaFoldDB" id="A0A4V2UQ98"/>
<evidence type="ECO:0000256" key="12">
    <source>
        <dbReference type="ARBA" id="ARBA00034808"/>
    </source>
</evidence>
<evidence type="ECO:0000313" key="19">
    <source>
        <dbReference type="EMBL" id="TCS69453.1"/>
    </source>
</evidence>
<keyword evidence="10" id="KW-0413">Isomerase</keyword>
<dbReference type="InterPro" id="IPR038726">
    <property type="entry name" value="PDDEXK_AddAB-type"/>
</dbReference>
<evidence type="ECO:0000256" key="16">
    <source>
        <dbReference type="SAM" id="MobiDB-lite"/>
    </source>
</evidence>
<keyword evidence="3" id="KW-0227">DNA damage</keyword>
<evidence type="ECO:0000256" key="15">
    <source>
        <dbReference type="PROSITE-ProRule" id="PRU00560"/>
    </source>
</evidence>
<organism evidence="19 20">
    <name type="scientific">Sulfuritortus calidifontis</name>
    <dbReference type="NCBI Taxonomy" id="1914471"/>
    <lineage>
        <taxon>Bacteria</taxon>
        <taxon>Pseudomonadati</taxon>
        <taxon>Pseudomonadota</taxon>
        <taxon>Betaproteobacteria</taxon>
        <taxon>Nitrosomonadales</taxon>
        <taxon>Thiobacillaceae</taxon>
        <taxon>Sulfuritortus</taxon>
    </lineage>
</organism>
<evidence type="ECO:0000256" key="10">
    <source>
        <dbReference type="ARBA" id="ARBA00023235"/>
    </source>
</evidence>
<dbReference type="Gene3D" id="1.10.486.10">
    <property type="entry name" value="PCRA, domain 4"/>
    <property type="match status" value="1"/>
</dbReference>
<evidence type="ECO:0000256" key="9">
    <source>
        <dbReference type="ARBA" id="ARBA00023204"/>
    </source>
</evidence>
<dbReference type="Pfam" id="PF13361">
    <property type="entry name" value="UvrD_C"/>
    <property type="match status" value="1"/>
</dbReference>
<evidence type="ECO:0000256" key="7">
    <source>
        <dbReference type="ARBA" id="ARBA00022840"/>
    </source>
</evidence>
<evidence type="ECO:0000256" key="2">
    <source>
        <dbReference type="ARBA" id="ARBA00022741"/>
    </source>
</evidence>
<evidence type="ECO:0000313" key="20">
    <source>
        <dbReference type="Proteomes" id="UP000295135"/>
    </source>
</evidence>
<feature type="region of interest" description="Disordered" evidence="16">
    <location>
        <begin position="552"/>
        <end position="582"/>
    </location>
</feature>
<feature type="domain" description="UvrD-like helicase C-terminal" evidence="18">
    <location>
        <begin position="549"/>
        <end position="825"/>
    </location>
</feature>
<dbReference type="Pfam" id="PF00580">
    <property type="entry name" value="UvrD-helicase"/>
    <property type="match status" value="2"/>
</dbReference>
<keyword evidence="7 15" id="KW-0067">ATP-binding</keyword>
<reference evidence="19 20" key="1">
    <citation type="submission" date="2019-03" db="EMBL/GenBank/DDBJ databases">
        <title>Genomic Encyclopedia of Type Strains, Phase IV (KMG-IV): sequencing the most valuable type-strain genomes for metagenomic binning, comparative biology and taxonomic classification.</title>
        <authorList>
            <person name="Goeker M."/>
        </authorList>
    </citation>
    <scope>NUCLEOTIDE SEQUENCE [LARGE SCALE GENOMIC DNA]</scope>
    <source>
        <strain evidence="19 20">DSM 103923</strain>
    </source>
</reference>
<dbReference type="InterPro" id="IPR014017">
    <property type="entry name" value="DNA_helicase_UvrD-like_C"/>
</dbReference>
<protein>
    <recommendedName>
        <fullName evidence="12">DNA 3'-5' helicase</fullName>
        <ecNumber evidence="12">5.6.2.4</ecNumber>
    </recommendedName>
    <alternativeName>
        <fullName evidence="13">DNA 3'-5' helicase II</fullName>
    </alternativeName>
</protein>
<dbReference type="InterPro" id="IPR027417">
    <property type="entry name" value="P-loop_NTPase"/>
</dbReference>
<dbReference type="Pfam" id="PF12705">
    <property type="entry name" value="PDDEXK_1"/>
    <property type="match status" value="1"/>
</dbReference>
<comment type="catalytic activity">
    <reaction evidence="11">
        <text>Couples ATP hydrolysis with the unwinding of duplex DNA by translocating in the 3'-5' direction.</text>
        <dbReference type="EC" id="5.6.2.4"/>
    </reaction>
</comment>
<dbReference type="GO" id="GO:0003677">
    <property type="term" value="F:DNA binding"/>
    <property type="evidence" value="ECO:0007669"/>
    <property type="project" value="UniProtKB-KW"/>
</dbReference>
<proteinExistence type="predicted"/>
<keyword evidence="2 15" id="KW-0547">Nucleotide-binding</keyword>
<keyword evidence="6" id="KW-0269">Exonuclease</keyword>
<feature type="domain" description="UvrD-like helicase ATP-binding" evidence="17">
    <location>
        <begin position="1"/>
        <end position="504"/>
    </location>
</feature>
<dbReference type="EC" id="5.6.2.4" evidence="12"/>
<dbReference type="InterPro" id="IPR011335">
    <property type="entry name" value="Restrct_endonuc-II-like"/>
</dbReference>
<dbReference type="Gene3D" id="3.90.320.10">
    <property type="match status" value="1"/>
</dbReference>
<dbReference type="GO" id="GO:0000725">
    <property type="term" value="P:recombinational repair"/>
    <property type="evidence" value="ECO:0007669"/>
    <property type="project" value="TreeGrafter"/>
</dbReference>
<keyword evidence="5 15" id="KW-0347">Helicase</keyword>
<keyword evidence="4 15" id="KW-0378">Hydrolase</keyword>
<evidence type="ECO:0000259" key="18">
    <source>
        <dbReference type="PROSITE" id="PS51217"/>
    </source>
</evidence>
<accession>A0A4V2UQ98</accession>
<dbReference type="GO" id="GO:0004527">
    <property type="term" value="F:exonuclease activity"/>
    <property type="evidence" value="ECO:0007669"/>
    <property type="project" value="UniProtKB-KW"/>
</dbReference>
<evidence type="ECO:0000256" key="14">
    <source>
        <dbReference type="ARBA" id="ARBA00048988"/>
    </source>
</evidence>
<keyword evidence="9" id="KW-0234">DNA repair</keyword>
<dbReference type="SUPFAM" id="SSF52980">
    <property type="entry name" value="Restriction endonuclease-like"/>
    <property type="match status" value="1"/>
</dbReference>
<dbReference type="Gene3D" id="3.40.50.300">
    <property type="entry name" value="P-loop containing nucleotide triphosphate hydrolases"/>
    <property type="match status" value="4"/>
</dbReference>
<dbReference type="InterPro" id="IPR000212">
    <property type="entry name" value="DNA_helicase_UvrD/REP"/>
</dbReference>
<evidence type="ECO:0000256" key="8">
    <source>
        <dbReference type="ARBA" id="ARBA00023125"/>
    </source>
</evidence>
<comment type="caution">
    <text evidence="19">The sequence shown here is derived from an EMBL/GenBank/DDBJ whole genome shotgun (WGS) entry which is preliminary data.</text>
</comment>
<dbReference type="OrthoDB" id="5905204at2"/>
<evidence type="ECO:0000256" key="1">
    <source>
        <dbReference type="ARBA" id="ARBA00022722"/>
    </source>
</evidence>
<dbReference type="PROSITE" id="PS51198">
    <property type="entry name" value="UVRD_HELICASE_ATP_BIND"/>
    <property type="match status" value="1"/>
</dbReference>
<evidence type="ECO:0000259" key="17">
    <source>
        <dbReference type="PROSITE" id="PS51198"/>
    </source>
</evidence>
<evidence type="ECO:0000256" key="11">
    <source>
        <dbReference type="ARBA" id="ARBA00034617"/>
    </source>
</evidence>
<dbReference type="EMBL" id="SLZY01000020">
    <property type="protein sequence ID" value="TCS69453.1"/>
    <property type="molecule type" value="Genomic_DNA"/>
</dbReference>
<keyword evidence="8" id="KW-0238">DNA-binding</keyword>
<dbReference type="GO" id="GO:0005829">
    <property type="term" value="C:cytosol"/>
    <property type="evidence" value="ECO:0007669"/>
    <property type="project" value="TreeGrafter"/>
</dbReference>
<keyword evidence="1" id="KW-0540">Nuclease</keyword>
<dbReference type="InterPro" id="IPR014016">
    <property type="entry name" value="UvrD-like_ATP-bd"/>
</dbReference>
<dbReference type="GO" id="GO:0043138">
    <property type="term" value="F:3'-5' DNA helicase activity"/>
    <property type="evidence" value="ECO:0007669"/>
    <property type="project" value="UniProtKB-EC"/>
</dbReference>
<dbReference type="SUPFAM" id="SSF52540">
    <property type="entry name" value="P-loop containing nucleoside triphosphate hydrolases"/>
    <property type="match status" value="1"/>
</dbReference>
<evidence type="ECO:0000256" key="3">
    <source>
        <dbReference type="ARBA" id="ARBA00022763"/>
    </source>
</evidence>
<sequence length="1113" mass="121459">MTAAPSPLIAALDPGTNAVVEACAGSGKTWLLVSRMIRLLLAGVEPSELLAITFTRKAAGEMRARLLEWLEHLALADEAEVLAFLTQRGLSAAEAKALLPKARGLFAAVVDARPGPEITTFHGWFLKLLAHAPLMQRPPAMLIESTALLLDEAWLGFAESLRDKPGAPEEAAFRALVTELPLASVRELLSNFVHKRAEWWAWAEGRTEPLAEAVAGLSELAGVDESDDVLTPLMADEIFAAALREYLPLLAKNGEGVKEAAERADHLQKALSHLAGNPSLTPGPSPEGGGGNIPSPSGRGVGVRECFELLQAALLTQKGEPRAWKASKEMDKRLAPATSAQFLELHGRLCDRVLATQARLDEQDALKLNRWGLTAGLAFLDFYQQLKAERDGLDFTDAEWEACRLLGDEETAAAIQMKLDARYKHLLLDEFQDANPLQWRILRQWLAAYGGAGERPTLFVVGDPKQSIYRFRRAEPRVLAEARGFLERHFDAKYFPQNETWRCAPRVVAWVNAMLGGRADYPIFAEHTAHQAQLPGWCEVIAVPLPASPTCGGGENPLPAGGEDRGGEFRNPLTTPAPEEPEKRANEAEAVAAKIQAIVGRLQVGAQPRPARYGDILVLSATRAKLEVFEAAFKQAGIPFVGNRRGELLGTLEAGDLIALLTFLTMPFNDLALAQVLKSPIFGLNDADLMALAQGGSGPWYARLQAWAPQAMAPIQRAARLLAGWLAEAGRLPAHDLLDRIFHEAELEARYAAAVPERLRPGVLANLRAFLALSLEVGGGRYPSLPRLLDELKALRDKAGGDAPDEAVADHGDAVRMLTIHAAKGLEAPVVFLIKADEEGGEREHYGALIDWPAAEDRPRHFSLFGARNWRGRSRDALFEQERQLYERERLNLLYVALTRAEQALFVTGLDTGKGWLPGLQAALEMAQKAVWPEMAWQANAAAPSLATAGPISLPPSRPVGRLRPTAGAEADFGIWVHRHLEALTGGPALAPQELATAPALQEEARLTAERMVAQPALARFFDAGRYRRARNELEYLGADGALRRIDRLVEFDDEVWVLDYKTGGLDEPDLARRAAPHLAQIADYRQAVAALYPERPVRAALVFTDGRFYVAD</sequence>
<dbReference type="InterPro" id="IPR011604">
    <property type="entry name" value="PDDEXK-like_dom_sf"/>
</dbReference>
<feature type="binding site" evidence="15">
    <location>
        <begin position="22"/>
        <end position="29"/>
    </location>
    <ligand>
        <name>ATP</name>
        <dbReference type="ChEBI" id="CHEBI:30616"/>
    </ligand>
</feature>
<dbReference type="RefSeq" id="WP_126458146.1">
    <property type="nucleotide sequence ID" value="NZ_AP018721.1"/>
</dbReference>
<dbReference type="PANTHER" id="PTHR11070">
    <property type="entry name" value="UVRD / RECB / PCRA DNA HELICASE FAMILY MEMBER"/>
    <property type="match status" value="1"/>
</dbReference>
<dbReference type="GO" id="GO:0033202">
    <property type="term" value="C:DNA helicase complex"/>
    <property type="evidence" value="ECO:0007669"/>
    <property type="project" value="TreeGrafter"/>
</dbReference>
<evidence type="ECO:0000256" key="6">
    <source>
        <dbReference type="ARBA" id="ARBA00022839"/>
    </source>
</evidence>
<evidence type="ECO:0000256" key="5">
    <source>
        <dbReference type="ARBA" id="ARBA00022806"/>
    </source>
</evidence>
<dbReference type="GO" id="GO:0005524">
    <property type="term" value="F:ATP binding"/>
    <property type="evidence" value="ECO:0007669"/>
    <property type="project" value="UniProtKB-UniRule"/>
</dbReference>
<feature type="region of interest" description="Disordered" evidence="16">
    <location>
        <begin position="274"/>
        <end position="297"/>
    </location>
</feature>
<dbReference type="PANTHER" id="PTHR11070:SF2">
    <property type="entry name" value="ATP-DEPENDENT DNA HELICASE SRS2"/>
    <property type="match status" value="1"/>
</dbReference>
<comment type="catalytic activity">
    <reaction evidence="14">
        <text>ATP + H2O = ADP + phosphate + H(+)</text>
        <dbReference type="Rhea" id="RHEA:13065"/>
        <dbReference type="ChEBI" id="CHEBI:15377"/>
        <dbReference type="ChEBI" id="CHEBI:15378"/>
        <dbReference type="ChEBI" id="CHEBI:30616"/>
        <dbReference type="ChEBI" id="CHEBI:43474"/>
        <dbReference type="ChEBI" id="CHEBI:456216"/>
        <dbReference type="EC" id="5.6.2.4"/>
    </reaction>
</comment>
<keyword evidence="20" id="KW-1185">Reference proteome</keyword>
<evidence type="ECO:0000256" key="13">
    <source>
        <dbReference type="ARBA" id="ARBA00034923"/>
    </source>
</evidence>
<dbReference type="PROSITE" id="PS51217">
    <property type="entry name" value="UVRD_HELICASE_CTER"/>
    <property type="match status" value="1"/>
</dbReference>
<dbReference type="Proteomes" id="UP000295135">
    <property type="component" value="Unassembled WGS sequence"/>
</dbReference>
<gene>
    <name evidence="19" type="ORF">EDC61_12014</name>
</gene>
<evidence type="ECO:0000256" key="4">
    <source>
        <dbReference type="ARBA" id="ARBA00022801"/>
    </source>
</evidence>
<name>A0A4V2UQ98_9PROT</name>